<dbReference type="SMART" id="SM00252">
    <property type="entry name" value="SH2"/>
    <property type="match status" value="1"/>
</dbReference>
<evidence type="ECO:0000256" key="8">
    <source>
        <dbReference type="ARBA" id="ARBA00022999"/>
    </source>
</evidence>
<evidence type="ECO:0000256" key="10">
    <source>
        <dbReference type="ARBA" id="ARBA00051245"/>
    </source>
</evidence>
<keyword evidence="9 14" id="KW-0829">Tyrosine-protein kinase</keyword>
<dbReference type="EC" id="2.7.10.2" evidence="14"/>
<dbReference type="InterPro" id="IPR008266">
    <property type="entry name" value="Tyr_kinase_AS"/>
</dbReference>
<dbReference type="FunFam" id="3.30.200.20:FF:000053">
    <property type="entry name" value="Tyrosine-protein kinase"/>
    <property type="match status" value="1"/>
</dbReference>
<dbReference type="InterPro" id="IPR036028">
    <property type="entry name" value="SH3-like_dom_sf"/>
</dbReference>
<dbReference type="InterPro" id="IPR036860">
    <property type="entry name" value="SH2_dom_sf"/>
</dbReference>
<organism evidence="18 19">
    <name type="scientific">Pelobates cultripes</name>
    <name type="common">Western spadefoot toad</name>
    <dbReference type="NCBI Taxonomy" id="61616"/>
    <lineage>
        <taxon>Eukaryota</taxon>
        <taxon>Metazoa</taxon>
        <taxon>Chordata</taxon>
        <taxon>Craniata</taxon>
        <taxon>Vertebrata</taxon>
        <taxon>Euteleostomi</taxon>
        <taxon>Amphibia</taxon>
        <taxon>Batrachia</taxon>
        <taxon>Anura</taxon>
        <taxon>Pelobatoidea</taxon>
        <taxon>Pelobatidae</taxon>
        <taxon>Pelobates</taxon>
    </lineage>
</organism>
<protein>
    <recommendedName>
        <fullName evidence="14">Tyrosine-protein kinase</fullName>
        <ecNumber evidence="14">2.7.10.2</ecNumber>
    </recommendedName>
</protein>
<dbReference type="InterPro" id="IPR001245">
    <property type="entry name" value="Ser-Thr/Tyr_kinase_cat_dom"/>
</dbReference>
<dbReference type="InterPro" id="IPR050198">
    <property type="entry name" value="Non-receptor_tyrosine_kinases"/>
</dbReference>
<evidence type="ECO:0000256" key="7">
    <source>
        <dbReference type="ARBA" id="ARBA00022840"/>
    </source>
</evidence>
<dbReference type="PROSITE" id="PS50002">
    <property type="entry name" value="SH3"/>
    <property type="match status" value="1"/>
</dbReference>
<comment type="subcellular location">
    <subcellularLocation>
        <location evidence="1">Cytoplasm</location>
    </subcellularLocation>
</comment>
<evidence type="ECO:0000256" key="13">
    <source>
        <dbReference type="PROSITE-ProRule" id="PRU10141"/>
    </source>
</evidence>
<keyword evidence="19" id="KW-1185">Reference proteome</keyword>
<dbReference type="SUPFAM" id="SSF55550">
    <property type="entry name" value="SH2 domain"/>
    <property type="match status" value="1"/>
</dbReference>
<evidence type="ECO:0000259" key="15">
    <source>
        <dbReference type="PROSITE" id="PS50001"/>
    </source>
</evidence>
<dbReference type="SUPFAM" id="SSF50044">
    <property type="entry name" value="SH3-domain"/>
    <property type="match status" value="1"/>
</dbReference>
<dbReference type="SMART" id="SM00326">
    <property type="entry name" value="SH3"/>
    <property type="match status" value="1"/>
</dbReference>
<keyword evidence="8 11" id="KW-0727">SH2 domain</keyword>
<evidence type="ECO:0000256" key="5">
    <source>
        <dbReference type="ARBA" id="ARBA00022741"/>
    </source>
</evidence>
<dbReference type="InterPro" id="IPR001452">
    <property type="entry name" value="SH3_domain"/>
</dbReference>
<dbReference type="Pfam" id="PF00018">
    <property type="entry name" value="SH3_1"/>
    <property type="match status" value="1"/>
</dbReference>
<feature type="domain" description="SH2" evidence="15">
    <location>
        <begin position="83"/>
        <end position="172"/>
    </location>
</feature>
<dbReference type="Gene3D" id="3.30.505.10">
    <property type="entry name" value="SH2 domain"/>
    <property type="match status" value="1"/>
</dbReference>
<evidence type="ECO:0000259" key="17">
    <source>
        <dbReference type="PROSITE" id="PS50011"/>
    </source>
</evidence>
<keyword evidence="7 13" id="KW-0067">ATP-binding</keyword>
<gene>
    <name evidence="18" type="ORF">PECUL_23A033523</name>
</gene>
<dbReference type="SUPFAM" id="SSF56112">
    <property type="entry name" value="Protein kinase-like (PK-like)"/>
    <property type="match status" value="1"/>
</dbReference>
<evidence type="ECO:0000256" key="14">
    <source>
        <dbReference type="RuleBase" id="RU362096"/>
    </source>
</evidence>
<evidence type="ECO:0000256" key="11">
    <source>
        <dbReference type="PROSITE-ProRule" id="PRU00191"/>
    </source>
</evidence>
<keyword evidence="3" id="KW-0963">Cytoplasm</keyword>
<dbReference type="PROSITE" id="PS00109">
    <property type="entry name" value="PROTEIN_KINASE_TYR"/>
    <property type="match status" value="1"/>
</dbReference>
<dbReference type="FunFam" id="3.30.505.10:FF:000023">
    <property type="entry name" value="Tyrosine-protein kinase"/>
    <property type="match status" value="1"/>
</dbReference>
<keyword evidence="2 12" id="KW-0728">SH3 domain</keyword>
<evidence type="ECO:0000313" key="19">
    <source>
        <dbReference type="Proteomes" id="UP001295444"/>
    </source>
</evidence>
<dbReference type="InterPro" id="IPR000980">
    <property type="entry name" value="SH2"/>
</dbReference>
<dbReference type="PRINTS" id="PR00401">
    <property type="entry name" value="SH2DOMAIN"/>
</dbReference>
<dbReference type="Gene3D" id="2.30.30.40">
    <property type="entry name" value="SH3 Domains"/>
    <property type="match status" value="1"/>
</dbReference>
<dbReference type="PROSITE" id="PS00107">
    <property type="entry name" value="PROTEIN_KINASE_ATP"/>
    <property type="match status" value="1"/>
</dbReference>
<evidence type="ECO:0000256" key="3">
    <source>
        <dbReference type="ARBA" id="ARBA00022490"/>
    </source>
</evidence>
<dbReference type="InterPro" id="IPR011009">
    <property type="entry name" value="Kinase-like_dom_sf"/>
</dbReference>
<dbReference type="AlphaFoldDB" id="A0AAD1S4R0"/>
<evidence type="ECO:0000256" key="1">
    <source>
        <dbReference type="ARBA" id="ARBA00004496"/>
    </source>
</evidence>
<dbReference type="Gene3D" id="3.30.200.20">
    <property type="entry name" value="Phosphorylase Kinase, domain 1"/>
    <property type="match status" value="1"/>
</dbReference>
<dbReference type="GO" id="GO:0004715">
    <property type="term" value="F:non-membrane spanning protein tyrosine kinase activity"/>
    <property type="evidence" value="ECO:0007669"/>
    <property type="project" value="UniProtKB-EC"/>
</dbReference>
<feature type="binding site" evidence="13">
    <location>
        <position position="223"/>
    </location>
    <ligand>
        <name>ATP</name>
        <dbReference type="ChEBI" id="CHEBI:30616"/>
    </ligand>
</feature>
<dbReference type="Pfam" id="PF07714">
    <property type="entry name" value="PK_Tyr_Ser-Thr"/>
    <property type="match status" value="1"/>
</dbReference>
<dbReference type="GO" id="GO:0005524">
    <property type="term" value="F:ATP binding"/>
    <property type="evidence" value="ECO:0007669"/>
    <property type="project" value="UniProtKB-UniRule"/>
</dbReference>
<dbReference type="PROSITE" id="PS50001">
    <property type="entry name" value="SH2"/>
    <property type="match status" value="1"/>
</dbReference>
<feature type="domain" description="Protein kinase" evidence="17">
    <location>
        <begin position="196"/>
        <end position="443"/>
    </location>
</feature>
<dbReference type="Proteomes" id="UP001295444">
    <property type="component" value="Chromosome 05"/>
</dbReference>
<accession>A0AAD1S4R0</accession>
<feature type="domain" description="SH3" evidence="16">
    <location>
        <begin position="7"/>
        <end position="71"/>
    </location>
</feature>
<keyword evidence="4 14" id="KW-0808">Transferase</keyword>
<dbReference type="EMBL" id="OW240916">
    <property type="protein sequence ID" value="CAH2292260.1"/>
    <property type="molecule type" value="Genomic_DNA"/>
</dbReference>
<reference evidence="18" key="1">
    <citation type="submission" date="2022-03" db="EMBL/GenBank/DDBJ databases">
        <authorList>
            <person name="Alioto T."/>
            <person name="Alioto T."/>
            <person name="Gomez Garrido J."/>
        </authorList>
    </citation>
    <scope>NUCLEOTIDE SEQUENCE</scope>
</reference>
<comment type="similarity">
    <text evidence="14">Belongs to the protein kinase superfamily. Tyr protein kinase family.</text>
</comment>
<dbReference type="SMART" id="SM00219">
    <property type="entry name" value="TyrKc"/>
    <property type="match status" value="1"/>
</dbReference>
<dbReference type="Gene3D" id="1.10.510.10">
    <property type="entry name" value="Transferase(Phosphotransferase) domain 1"/>
    <property type="match status" value="1"/>
</dbReference>
<keyword evidence="6 14" id="KW-0418">Kinase</keyword>
<evidence type="ECO:0000256" key="4">
    <source>
        <dbReference type="ARBA" id="ARBA00022679"/>
    </source>
</evidence>
<evidence type="ECO:0000256" key="9">
    <source>
        <dbReference type="ARBA" id="ARBA00023137"/>
    </source>
</evidence>
<keyword evidence="5 13" id="KW-0547">Nucleotide-binding</keyword>
<dbReference type="InterPro" id="IPR020635">
    <property type="entry name" value="Tyr_kinase_cat_dom"/>
</dbReference>
<dbReference type="InterPro" id="IPR017441">
    <property type="entry name" value="Protein_kinase_ATP_BS"/>
</dbReference>
<evidence type="ECO:0000256" key="2">
    <source>
        <dbReference type="ARBA" id="ARBA00022443"/>
    </source>
</evidence>
<proteinExistence type="inferred from homology"/>
<comment type="catalytic activity">
    <reaction evidence="10 14">
        <text>L-tyrosyl-[protein] + ATP = O-phospho-L-tyrosyl-[protein] + ADP + H(+)</text>
        <dbReference type="Rhea" id="RHEA:10596"/>
        <dbReference type="Rhea" id="RHEA-COMP:10136"/>
        <dbReference type="Rhea" id="RHEA-COMP:20101"/>
        <dbReference type="ChEBI" id="CHEBI:15378"/>
        <dbReference type="ChEBI" id="CHEBI:30616"/>
        <dbReference type="ChEBI" id="CHEBI:46858"/>
        <dbReference type="ChEBI" id="CHEBI:61978"/>
        <dbReference type="ChEBI" id="CHEBI:456216"/>
        <dbReference type="EC" id="2.7.10.2"/>
    </reaction>
</comment>
<evidence type="ECO:0000313" key="18">
    <source>
        <dbReference type="EMBL" id="CAH2292260.1"/>
    </source>
</evidence>
<dbReference type="Pfam" id="PF00017">
    <property type="entry name" value="SH2"/>
    <property type="match status" value="1"/>
</dbReference>
<dbReference type="GO" id="GO:0005737">
    <property type="term" value="C:cytoplasm"/>
    <property type="evidence" value="ECO:0007669"/>
    <property type="project" value="UniProtKB-SubCell"/>
</dbReference>
<dbReference type="FunFam" id="1.10.510.10:FF:000272">
    <property type="entry name" value="Tyrosine-protein kinase"/>
    <property type="match status" value="1"/>
</dbReference>
<evidence type="ECO:0000259" key="16">
    <source>
        <dbReference type="PROSITE" id="PS50002"/>
    </source>
</evidence>
<dbReference type="PROSITE" id="PS50011">
    <property type="entry name" value="PROTEIN_KINASE_DOM"/>
    <property type="match status" value="1"/>
</dbReference>
<name>A0AAD1S4R0_PELCU</name>
<sequence length="446" mass="50858">MSSKGLQPGMQCIAKIDHTKPKPEELSFHKGDLITIVSTCENKGKGWYRAHHHTSGMVGLINCNALRERPPIKVDSRLSLMPWFHGAISGEQAIQKLHPREDGLFLVRQSFRHPGDYVLCVYYKGEVIHYRICYQDGKLSIDFSHNFSNLIDLIEFYSTYQGALCTRLLKPKPKEGIKSAEDELSRAGWLLSFQSLKIGKKIGQGEFGDVLEGEYMGHPVAIKNIKCDVTAQNFLAETTTMTKLQHKNLVNLMGVILHNGLYLVMELMSKGNLVNYLRSRGRSMVSPQQLLRFSLDVAQGMEYLEEKRLVHRDLAARNILLSEKEEAKISDFGMSKTTLQPDDLTRLPIKWTAPEALKHNKFSSRSDVWSFGVLLWEVYAYGRSPYPKMSVKDVVEGVQHGYRMEAPENCPPAVYNLMRSCWMDDPGKRPTFKKLREKLENMMKGE</sequence>
<dbReference type="PANTHER" id="PTHR24418">
    <property type="entry name" value="TYROSINE-PROTEIN KINASE"/>
    <property type="match status" value="1"/>
</dbReference>
<evidence type="ECO:0000256" key="12">
    <source>
        <dbReference type="PROSITE-ProRule" id="PRU00192"/>
    </source>
</evidence>
<evidence type="ECO:0000256" key="6">
    <source>
        <dbReference type="ARBA" id="ARBA00022777"/>
    </source>
</evidence>
<dbReference type="InterPro" id="IPR000719">
    <property type="entry name" value="Prot_kinase_dom"/>
</dbReference>
<dbReference type="PRINTS" id="PR00109">
    <property type="entry name" value="TYRKINASE"/>
</dbReference>